<dbReference type="GO" id="GO:0004674">
    <property type="term" value="F:protein serine/threonine kinase activity"/>
    <property type="evidence" value="ECO:0007669"/>
    <property type="project" value="TreeGrafter"/>
</dbReference>
<accession>A0A8J4WJ40</accession>
<name>A0A8J4WJ40_9STRA</name>
<dbReference type="EMBL" id="AOFI03000064">
    <property type="protein sequence ID" value="KAF4322626.1"/>
    <property type="molecule type" value="Genomic_DNA"/>
</dbReference>
<reference evidence="3" key="2">
    <citation type="submission" date="2020-02" db="EMBL/GenBank/DDBJ databases">
        <authorList>
            <person name="Studholme D.J."/>
        </authorList>
    </citation>
    <scope>NUCLEOTIDE SEQUENCE</scope>
    <source>
        <strain evidence="3">00238/432</strain>
    </source>
</reference>
<dbReference type="InterPro" id="IPR001245">
    <property type="entry name" value="Ser-Thr/Tyr_kinase_cat_dom"/>
</dbReference>
<dbReference type="InterPro" id="IPR051681">
    <property type="entry name" value="Ser/Thr_Kinases-Pseudokinases"/>
</dbReference>
<feature type="region of interest" description="Disordered" evidence="1">
    <location>
        <begin position="1"/>
        <end position="20"/>
    </location>
</feature>
<dbReference type="Pfam" id="PF07714">
    <property type="entry name" value="PK_Tyr_Ser-Thr"/>
    <property type="match status" value="1"/>
</dbReference>
<sequence>MDSFPITGLRGGPPSRKALEGMDTRCKRMPENEEPCHRLYQQLIFLHDFVLPLKAEDPSKRQYIDVIVRLIKIMRRTPLLLRLANSEALMQNLKVLQLQLDQVQKDIGQGTPDMTLREEQWDNDRAQQYQKLQERVPKASDRMLVNEVRGDRKLQEALMTLFDGVKWDGQSPEMVTLKQETFDRVSRYAQLTGLQMFAWFIPIDNVEYEDEVIGERGTFGDVCRGTWMTKGKRLNVVVKRLFPELSANSDQDFLRQLELWSSIPEDRHILKLFGGSHVSSPQFYVCEDAHNGSLDEFLEGNSEFFWQMFLDVAEGIKVLHSRNIFHGGLKCSNILVGADYTAKLTDFGFSSVRSLSAGLSEQSAKAAGQSIRWKPKEVLEEVGDEEPQYASDIYSLGMCMIEALSREPPFGMNDEPDVMEFIMQGKMPDKPEDVSGDTWDLITRISCTNPKKRLSLDEVLMEFGARAAEERKLHPVPRPVMLEPVLYLNGNIHSRQK</sequence>
<evidence type="ECO:0000259" key="2">
    <source>
        <dbReference type="PROSITE" id="PS50011"/>
    </source>
</evidence>
<dbReference type="SUPFAM" id="SSF56112">
    <property type="entry name" value="Protein kinase-like (PK-like)"/>
    <property type="match status" value="1"/>
</dbReference>
<gene>
    <name evidence="3" type="ORF">G195_004148</name>
</gene>
<dbReference type="InterPro" id="IPR000719">
    <property type="entry name" value="Prot_kinase_dom"/>
</dbReference>
<dbReference type="GO" id="GO:0005524">
    <property type="term" value="F:ATP binding"/>
    <property type="evidence" value="ECO:0007669"/>
    <property type="project" value="InterPro"/>
</dbReference>
<dbReference type="PROSITE" id="PS50011">
    <property type="entry name" value="PROTEIN_KINASE_DOM"/>
    <property type="match status" value="1"/>
</dbReference>
<proteinExistence type="predicted"/>
<dbReference type="Proteomes" id="UP000702964">
    <property type="component" value="Unassembled WGS sequence"/>
</dbReference>
<dbReference type="Gene3D" id="1.10.510.10">
    <property type="entry name" value="Transferase(Phosphotransferase) domain 1"/>
    <property type="match status" value="1"/>
</dbReference>
<dbReference type="Gene3D" id="3.30.200.20">
    <property type="entry name" value="Phosphorylase Kinase, domain 1"/>
    <property type="match status" value="1"/>
</dbReference>
<comment type="caution">
    <text evidence="3">The sequence shown here is derived from an EMBL/GenBank/DDBJ whole genome shotgun (WGS) entry which is preliminary data.</text>
</comment>
<protein>
    <recommendedName>
        <fullName evidence="2">Protein kinase domain-containing protein</fullName>
    </recommendedName>
</protein>
<reference evidence="3" key="1">
    <citation type="journal article" date="2015" name="Genom Data">
        <title>Draft genome sequences of Phytophthora kernoviae and Phytophthora ramorum lineage EU2 from Scotland.</title>
        <authorList>
            <person name="Sambles C."/>
            <person name="Schlenzig A."/>
            <person name="O'Neill P."/>
            <person name="Grant M."/>
            <person name="Studholme D.J."/>
        </authorList>
    </citation>
    <scope>NUCLEOTIDE SEQUENCE</scope>
    <source>
        <strain evidence="3">00238/432</strain>
    </source>
</reference>
<feature type="domain" description="Protein kinase" evidence="2">
    <location>
        <begin position="208"/>
        <end position="477"/>
    </location>
</feature>
<evidence type="ECO:0000313" key="4">
    <source>
        <dbReference type="Proteomes" id="UP000702964"/>
    </source>
</evidence>
<evidence type="ECO:0000256" key="1">
    <source>
        <dbReference type="SAM" id="MobiDB-lite"/>
    </source>
</evidence>
<dbReference type="PANTHER" id="PTHR44329">
    <property type="entry name" value="SERINE/THREONINE-PROTEIN KINASE TNNI3K-RELATED"/>
    <property type="match status" value="1"/>
</dbReference>
<dbReference type="InterPro" id="IPR011009">
    <property type="entry name" value="Kinase-like_dom_sf"/>
</dbReference>
<dbReference type="PANTHER" id="PTHR44329:SF214">
    <property type="entry name" value="PROTEIN KINASE DOMAIN-CONTAINING PROTEIN"/>
    <property type="match status" value="1"/>
</dbReference>
<evidence type="ECO:0000313" key="3">
    <source>
        <dbReference type="EMBL" id="KAF4322626.1"/>
    </source>
</evidence>
<dbReference type="AlphaFoldDB" id="A0A8J4WJ40"/>
<organism evidence="3 4">
    <name type="scientific">Phytophthora kernoviae 00238/432</name>
    <dbReference type="NCBI Taxonomy" id="1284355"/>
    <lineage>
        <taxon>Eukaryota</taxon>
        <taxon>Sar</taxon>
        <taxon>Stramenopiles</taxon>
        <taxon>Oomycota</taxon>
        <taxon>Peronosporomycetes</taxon>
        <taxon>Peronosporales</taxon>
        <taxon>Peronosporaceae</taxon>
        <taxon>Phytophthora</taxon>
    </lineage>
</organism>